<dbReference type="SUPFAM" id="SSF56112">
    <property type="entry name" value="Protein kinase-like (PK-like)"/>
    <property type="match status" value="1"/>
</dbReference>
<dbReference type="Pfam" id="PF01636">
    <property type="entry name" value="APH"/>
    <property type="match status" value="1"/>
</dbReference>
<dbReference type="EMBL" id="JABWGN010000010">
    <property type="protein sequence ID" value="NUW34798.1"/>
    <property type="molecule type" value="Genomic_DNA"/>
</dbReference>
<dbReference type="AlphaFoldDB" id="A0A7Y6IAR9"/>
<reference evidence="2 3" key="1">
    <citation type="submission" date="2020-06" db="EMBL/GenBank/DDBJ databases">
        <title>Nonomuraea sp. SMC257, a novel actinomycete isolated from soil.</title>
        <authorList>
            <person name="Chanama M."/>
        </authorList>
    </citation>
    <scope>NUCLEOTIDE SEQUENCE [LARGE SCALE GENOMIC DNA]</scope>
    <source>
        <strain evidence="2 3">SMC257</strain>
    </source>
</reference>
<organism evidence="2 3">
    <name type="scientific">Nonomuraea montanisoli</name>
    <dbReference type="NCBI Taxonomy" id="2741721"/>
    <lineage>
        <taxon>Bacteria</taxon>
        <taxon>Bacillati</taxon>
        <taxon>Actinomycetota</taxon>
        <taxon>Actinomycetes</taxon>
        <taxon>Streptosporangiales</taxon>
        <taxon>Streptosporangiaceae</taxon>
        <taxon>Nonomuraea</taxon>
    </lineage>
</organism>
<name>A0A7Y6IAR9_9ACTN</name>
<dbReference type="RefSeq" id="WP_175592262.1">
    <property type="nucleotide sequence ID" value="NZ_JABWGN010000010.1"/>
</dbReference>
<dbReference type="GO" id="GO:0016740">
    <property type="term" value="F:transferase activity"/>
    <property type="evidence" value="ECO:0007669"/>
    <property type="project" value="UniProtKB-KW"/>
</dbReference>
<accession>A0A7Y6IAR9</accession>
<protein>
    <submittedName>
        <fullName evidence="2">Phosphotransferase</fullName>
    </submittedName>
</protein>
<gene>
    <name evidence="2" type="ORF">HTZ77_25690</name>
</gene>
<dbReference type="InterPro" id="IPR011009">
    <property type="entry name" value="Kinase-like_dom_sf"/>
</dbReference>
<comment type="caution">
    <text evidence="2">The sequence shown here is derived from an EMBL/GenBank/DDBJ whole genome shotgun (WGS) entry which is preliminary data.</text>
</comment>
<evidence type="ECO:0000313" key="2">
    <source>
        <dbReference type="EMBL" id="NUW34798.1"/>
    </source>
</evidence>
<proteinExistence type="predicted"/>
<feature type="domain" description="Aminoglycoside phosphotransferase" evidence="1">
    <location>
        <begin position="158"/>
        <end position="230"/>
    </location>
</feature>
<evidence type="ECO:0000313" key="3">
    <source>
        <dbReference type="Proteomes" id="UP000586042"/>
    </source>
</evidence>
<dbReference type="Gene3D" id="3.90.1200.10">
    <property type="match status" value="1"/>
</dbReference>
<evidence type="ECO:0000259" key="1">
    <source>
        <dbReference type="Pfam" id="PF01636"/>
    </source>
</evidence>
<keyword evidence="3" id="KW-1185">Reference proteome</keyword>
<sequence>MGTTTRRSWKELPAGLRREVARRLGGEIRGFGDRPGGFSYGVLGVAEFGEGAGENGGGQVFVKAVPSEDGDGYREEAVVARALPVTVPSPRLRFAVERDGWVLLCFGVAPGRPPHEPWLRHELDAALDALTLCVRELTPSPLTELPTVAGRMAGRCETWRSLEAAGVTGDTLLHFDLRHDNVLVAPDGVARVVDWGRACLGPGWVDLVCLLLLSRADGVDLEETFLAHPLGRGAPPGAVDAFLVALADYWTRTAALPGPAHAPHLRDRRERSRAATIGWLRRRWGTRGARPSGAGASKRGRSS</sequence>
<dbReference type="InterPro" id="IPR002575">
    <property type="entry name" value="Aminoglycoside_PTrfase"/>
</dbReference>
<keyword evidence="2" id="KW-0808">Transferase</keyword>
<dbReference type="Proteomes" id="UP000586042">
    <property type="component" value="Unassembled WGS sequence"/>
</dbReference>